<feature type="transmembrane region" description="Helical" evidence="7">
    <location>
        <begin position="38"/>
        <end position="61"/>
    </location>
</feature>
<keyword evidence="4 7" id="KW-1133">Transmembrane helix</keyword>
<organism evidence="9 10">
    <name type="scientific">Urochloa decumbens</name>
    <dbReference type="NCBI Taxonomy" id="240449"/>
    <lineage>
        <taxon>Eukaryota</taxon>
        <taxon>Viridiplantae</taxon>
        <taxon>Streptophyta</taxon>
        <taxon>Embryophyta</taxon>
        <taxon>Tracheophyta</taxon>
        <taxon>Spermatophyta</taxon>
        <taxon>Magnoliopsida</taxon>
        <taxon>Liliopsida</taxon>
        <taxon>Poales</taxon>
        <taxon>Poaceae</taxon>
        <taxon>PACMAD clade</taxon>
        <taxon>Panicoideae</taxon>
        <taxon>Panicodae</taxon>
        <taxon>Paniceae</taxon>
        <taxon>Melinidinae</taxon>
        <taxon>Urochloa</taxon>
    </lineage>
</organism>
<dbReference type="Pfam" id="PF13515">
    <property type="entry name" value="FUSC_2"/>
    <property type="match status" value="1"/>
</dbReference>
<feature type="transmembrane region" description="Helical" evidence="7">
    <location>
        <begin position="461"/>
        <end position="481"/>
    </location>
</feature>
<evidence type="ECO:0000256" key="3">
    <source>
        <dbReference type="ARBA" id="ARBA00022692"/>
    </source>
</evidence>
<feature type="transmembrane region" description="Helical" evidence="7">
    <location>
        <begin position="93"/>
        <end position="113"/>
    </location>
</feature>
<feature type="transmembrane region" description="Helical" evidence="7">
    <location>
        <begin position="119"/>
        <end position="139"/>
    </location>
</feature>
<feature type="domain" description="Integral membrane bound transporter" evidence="8">
    <location>
        <begin position="473"/>
        <end position="604"/>
    </location>
</feature>
<dbReference type="PANTHER" id="PTHR30509:SF9">
    <property type="entry name" value="MULTIDRUG RESISTANCE PROTEIN MDTO"/>
    <property type="match status" value="1"/>
</dbReference>
<dbReference type="AlphaFoldDB" id="A0ABC9H0D4"/>
<dbReference type="EMBL" id="CAXIPR030001258">
    <property type="protein sequence ID" value="CAM0148209.1"/>
    <property type="molecule type" value="Genomic_DNA"/>
</dbReference>
<evidence type="ECO:0000256" key="2">
    <source>
        <dbReference type="ARBA" id="ARBA00022475"/>
    </source>
</evidence>
<evidence type="ECO:0000256" key="6">
    <source>
        <dbReference type="SAM" id="MobiDB-lite"/>
    </source>
</evidence>
<feature type="region of interest" description="Disordered" evidence="6">
    <location>
        <begin position="415"/>
        <end position="435"/>
    </location>
</feature>
<dbReference type="GO" id="GO:0005886">
    <property type="term" value="C:plasma membrane"/>
    <property type="evidence" value="ECO:0007669"/>
    <property type="project" value="UniProtKB-SubCell"/>
</dbReference>
<evidence type="ECO:0000259" key="8">
    <source>
        <dbReference type="Pfam" id="PF13515"/>
    </source>
</evidence>
<comment type="subcellular location">
    <subcellularLocation>
        <location evidence="1">Cell membrane</location>
        <topology evidence="1">Multi-pass membrane protein</topology>
    </subcellularLocation>
</comment>
<dbReference type="Proteomes" id="UP001497457">
    <property type="component" value="Unassembled WGS sequence"/>
</dbReference>
<evidence type="ECO:0000256" key="4">
    <source>
        <dbReference type="ARBA" id="ARBA00022989"/>
    </source>
</evidence>
<gene>
    <name evidence="9" type="ORF">URODEC1_LOCUS121552</name>
</gene>
<protein>
    <recommendedName>
        <fullName evidence="8">Integral membrane bound transporter domain-containing protein</fullName>
    </recommendedName>
</protein>
<reference evidence="9 10" key="1">
    <citation type="submission" date="2024-10" db="EMBL/GenBank/DDBJ databases">
        <authorList>
            <person name="Ryan C."/>
        </authorList>
    </citation>
    <scope>NUCLEOTIDE SEQUENCE [LARGE SCALE GENOMIC DNA]</scope>
</reference>
<evidence type="ECO:0000256" key="5">
    <source>
        <dbReference type="ARBA" id="ARBA00023136"/>
    </source>
</evidence>
<keyword evidence="2" id="KW-1003">Cell membrane</keyword>
<evidence type="ECO:0000256" key="1">
    <source>
        <dbReference type="ARBA" id="ARBA00004651"/>
    </source>
</evidence>
<evidence type="ECO:0000313" key="9">
    <source>
        <dbReference type="EMBL" id="CAM0148209.1"/>
    </source>
</evidence>
<keyword evidence="3 7" id="KW-0812">Transmembrane</keyword>
<proteinExistence type="predicted"/>
<keyword evidence="10" id="KW-1185">Reference proteome</keyword>
<feature type="transmembrane region" description="Helical" evidence="7">
    <location>
        <begin position="537"/>
        <end position="554"/>
    </location>
</feature>
<sequence>MPPPSRTRTTTCCCVQATASGGDDDQARKLVMGRWRSCVASGLRAALACTIVGLVSLYAPAAVRRHITFPAFSYVVTVIIVTDATLGTALRGAVSALHATLMGAAPSVLALWLAHRTGAAQSVLATSAVVALTAFAVALPESVAKRIALGQIIIIYVATFQRGEGFAPLVHPANVVVCTALGVTAALLAVLLPWPRLASREARDKSTAYKALAAERVRVMADAATIIITDGSSSAAAASCSRQRRWQMAACVSEAKRLASASTALLRRMSAIKGDVQWERVAAAAASDDDISTLEMPLMGMQMALSMMMNDDNNKLICPIQAEHRHAGDIMAMMRDQIRLALLAPNKQTTAGLWSSKPPRASFLCLPLQPQHNKLGPFCLFLFSLYQLRGAAEGLLLVANDANKKIAPAATPAAQQEASIDEQPSSVQLEAADGQAEKKTANHYHPVAAATPTTTTKGNKLVAAAKCGFSLGLAVLLGLLFSNDHGFWSGLIVATTIATGRESTWVVAAARAHGTALGSVYAAVGCMLISQQRLLTMDLRFVALLPWMVLVALLKRSRTYGPAGGIAAALSGIIIMGRRYDEPPMAFTVSRLVETFIGIACAVMADILFQPRARPSLMARDQLTRCITTMLLLANDDDAGRESQSQQVLASLALLRRHAAEAASEPSYLWLPPFPGACYDDIQGSLGRMAQLLHLYHQARMAVVDDDRMAVQRRRFSSLVSTSLRHCLCMLMMPSSSPADHPHHNRLEDEASKQDIEAGNAITYCCYKEEEEEEEDHCEATMTHTRVVLDDVDQAQEAEDAEDRGLLVCCLGSMGLCMREIIREARRLEAHIIHLNNMQPH</sequence>
<dbReference type="PANTHER" id="PTHR30509">
    <property type="entry name" value="P-HYDROXYBENZOIC ACID EFFLUX PUMP SUBUNIT-RELATED"/>
    <property type="match status" value="1"/>
</dbReference>
<dbReference type="InterPro" id="IPR049453">
    <property type="entry name" value="Memb_transporter_dom"/>
</dbReference>
<comment type="caution">
    <text evidence="9">The sequence shown here is derived from an EMBL/GenBank/DDBJ whole genome shotgun (WGS) entry which is preliminary data.</text>
</comment>
<feature type="transmembrane region" description="Helical" evidence="7">
    <location>
        <begin position="67"/>
        <end position="86"/>
    </location>
</feature>
<evidence type="ECO:0000313" key="10">
    <source>
        <dbReference type="Proteomes" id="UP001497457"/>
    </source>
</evidence>
<accession>A0ABC9H0D4</accession>
<evidence type="ECO:0000256" key="7">
    <source>
        <dbReference type="SAM" id="Phobius"/>
    </source>
</evidence>
<feature type="transmembrane region" description="Helical" evidence="7">
    <location>
        <begin position="146"/>
        <end position="163"/>
    </location>
</feature>
<keyword evidence="5 7" id="KW-0472">Membrane</keyword>
<feature type="transmembrane region" description="Helical" evidence="7">
    <location>
        <begin position="560"/>
        <end position="577"/>
    </location>
</feature>
<name>A0ABC9H0D4_9POAL</name>
<feature type="transmembrane region" description="Helical" evidence="7">
    <location>
        <begin position="589"/>
        <end position="609"/>
    </location>
</feature>
<feature type="transmembrane region" description="Helical" evidence="7">
    <location>
        <begin position="169"/>
        <end position="194"/>
    </location>
</feature>